<dbReference type="Proteomes" id="UP000294919">
    <property type="component" value="Unassembled WGS sequence"/>
</dbReference>
<reference evidence="4 5" key="1">
    <citation type="submission" date="2019-03" db="EMBL/GenBank/DDBJ databases">
        <title>Genomic Encyclopedia of Type Strains, Phase IV (KMG-IV): sequencing the most valuable type-strain genomes for metagenomic binning, comparative biology and taxonomic classification.</title>
        <authorList>
            <person name="Goeker M."/>
        </authorList>
    </citation>
    <scope>NUCLEOTIDE SEQUENCE [LARGE SCALE GENOMIC DNA]</scope>
    <source>
        <strain evidence="4 5">DSM 102940</strain>
    </source>
</reference>
<organism evidence="4 5">
    <name type="scientific">Marinisporobacter balticus</name>
    <dbReference type="NCBI Taxonomy" id="2018667"/>
    <lineage>
        <taxon>Bacteria</taxon>
        <taxon>Bacillati</taxon>
        <taxon>Bacillota</taxon>
        <taxon>Clostridia</taxon>
        <taxon>Peptostreptococcales</taxon>
        <taxon>Thermotaleaceae</taxon>
        <taxon>Marinisporobacter</taxon>
    </lineage>
</organism>
<protein>
    <submittedName>
        <fullName evidence="4">Peptidase M1-like protein</fullName>
    </submittedName>
</protein>
<feature type="binding site" evidence="2">
    <location>
        <position position="356"/>
    </location>
    <ligand>
        <name>Zn(2+)</name>
        <dbReference type="ChEBI" id="CHEBI:29105"/>
        <note>catalytic</note>
    </ligand>
</feature>
<dbReference type="GO" id="GO:0008270">
    <property type="term" value="F:zinc ion binding"/>
    <property type="evidence" value="ECO:0007669"/>
    <property type="project" value="InterPro"/>
</dbReference>
<dbReference type="InterPro" id="IPR014782">
    <property type="entry name" value="Peptidase_M1_dom"/>
</dbReference>
<dbReference type="PANTHER" id="PTHR45726:SF3">
    <property type="entry name" value="LEUKOTRIENE A-4 HYDROLASE"/>
    <property type="match status" value="1"/>
</dbReference>
<feature type="active site" description="Proton donor" evidence="1">
    <location>
        <position position="437"/>
    </location>
</feature>
<feature type="domain" description="Peptidase M1 membrane alanine aminopeptidase" evidence="3">
    <location>
        <begin position="296"/>
        <end position="496"/>
    </location>
</feature>
<feature type="binding site" evidence="2">
    <location>
        <position position="352"/>
    </location>
    <ligand>
        <name>Zn(2+)</name>
        <dbReference type="ChEBI" id="CHEBI:29105"/>
        <note>catalytic</note>
    </ligand>
</feature>
<keyword evidence="5" id="KW-1185">Reference proteome</keyword>
<name>A0A4R2KKB3_9FIRM</name>
<evidence type="ECO:0000256" key="1">
    <source>
        <dbReference type="PIRSR" id="PIRSR634015-1"/>
    </source>
</evidence>
<dbReference type="OrthoDB" id="9814383at2"/>
<comment type="caution">
    <text evidence="4">The sequence shown here is derived from an EMBL/GenBank/DDBJ whole genome shotgun (WGS) entry which is preliminary data.</text>
</comment>
<feature type="active site" description="Proton acceptor" evidence="1">
    <location>
        <position position="353"/>
    </location>
</feature>
<keyword evidence="2" id="KW-0479">Metal-binding</keyword>
<dbReference type="EMBL" id="SLWV01000023">
    <property type="protein sequence ID" value="TCO71066.1"/>
    <property type="molecule type" value="Genomic_DNA"/>
</dbReference>
<dbReference type="CDD" id="cd09604">
    <property type="entry name" value="M1_APN_like"/>
    <property type="match status" value="1"/>
</dbReference>
<dbReference type="AlphaFoldDB" id="A0A4R2KKB3"/>
<evidence type="ECO:0000256" key="2">
    <source>
        <dbReference type="PIRSR" id="PIRSR634015-3"/>
    </source>
</evidence>
<dbReference type="InterPro" id="IPR034015">
    <property type="entry name" value="M1_LTA4H"/>
</dbReference>
<sequence length="500" mass="58308">MRKKISIILFIIIFLLTGCKEKEIEESKKTAPIVEDVNVMNLQRIDNYDMNLVFYPEDATIKGIQKIDYMNKENVSLAEVYFHLYPNSFRKKETTPFLMDDFKRAYPEGFQPGAIDVQKVAVNGKTMSYHLEGKGETILKVVLPKAIKPEERVLIEMTYTVKIPPAQERFGYGEDTFNLGNWYPIAAVYDETGWNLDPYYALGDPFYSDVSNYNVHIETPKDYMIASSGNVMKDEVVNGSRFLDIEAKQMRDFAWVISKDFELVEKDVEGTTLKMYFIKEQQLTSEIMDIATASAENAIKTFNRVYGKYPYAQYSVVQTNFPSGMEYPGIVFIMKDAYSDAWKDYLEVVIVHETGHQWWYGVVGNNEIDEAWLDESLTSYSEVIYEREIKGKELADKYYKYMHKEAYVKAAPRIENEKILRPLNQFEGWEDYGTLVYNKGAMFIHAIYETYGEEKFYEIMQNYFNTYKFKNATTKDFKKVCEEVTGENLDGFFNKWLLAQ</sequence>
<feature type="binding site" evidence="2">
    <location>
        <position position="375"/>
    </location>
    <ligand>
        <name>Zn(2+)</name>
        <dbReference type="ChEBI" id="CHEBI:29105"/>
        <note>catalytic</note>
    </ligand>
</feature>
<dbReference type="SUPFAM" id="SSF55486">
    <property type="entry name" value="Metalloproteases ('zincins'), catalytic domain"/>
    <property type="match status" value="1"/>
</dbReference>
<proteinExistence type="predicted"/>
<keyword evidence="2" id="KW-0862">Zinc</keyword>
<evidence type="ECO:0000259" key="3">
    <source>
        <dbReference type="Pfam" id="PF01433"/>
    </source>
</evidence>
<comment type="cofactor">
    <cofactor evidence="2">
        <name>Zn(2+)</name>
        <dbReference type="ChEBI" id="CHEBI:29105"/>
    </cofactor>
    <text evidence="2">Binds 1 zinc ion per subunit.</text>
</comment>
<dbReference type="GO" id="GO:0008237">
    <property type="term" value="F:metallopeptidase activity"/>
    <property type="evidence" value="ECO:0007669"/>
    <property type="project" value="InterPro"/>
</dbReference>
<evidence type="ECO:0000313" key="5">
    <source>
        <dbReference type="Proteomes" id="UP000294919"/>
    </source>
</evidence>
<gene>
    <name evidence="4" type="ORF">EV214_12356</name>
</gene>
<dbReference type="Gene3D" id="1.10.390.10">
    <property type="entry name" value="Neutral Protease Domain 2"/>
    <property type="match status" value="1"/>
</dbReference>
<accession>A0A4R2KKB3</accession>
<evidence type="ECO:0000313" key="4">
    <source>
        <dbReference type="EMBL" id="TCO71066.1"/>
    </source>
</evidence>
<dbReference type="InterPro" id="IPR027268">
    <property type="entry name" value="Peptidase_M4/M1_CTD_sf"/>
</dbReference>
<dbReference type="PROSITE" id="PS51257">
    <property type="entry name" value="PROKAR_LIPOPROTEIN"/>
    <property type="match status" value="1"/>
</dbReference>
<dbReference type="PANTHER" id="PTHR45726">
    <property type="entry name" value="LEUKOTRIENE A-4 HYDROLASE"/>
    <property type="match status" value="1"/>
</dbReference>
<dbReference type="RefSeq" id="WP_132246841.1">
    <property type="nucleotide sequence ID" value="NZ_SLWV01000023.1"/>
</dbReference>
<dbReference type="Pfam" id="PF01433">
    <property type="entry name" value="Peptidase_M1"/>
    <property type="match status" value="1"/>
</dbReference>